<dbReference type="EMBL" id="BARU01010755">
    <property type="protein sequence ID" value="GAH36875.1"/>
    <property type="molecule type" value="Genomic_DNA"/>
</dbReference>
<protein>
    <submittedName>
        <fullName evidence="1">Uncharacterized protein</fullName>
    </submittedName>
</protein>
<name>X1FWD7_9ZZZZ</name>
<proteinExistence type="predicted"/>
<dbReference type="AlphaFoldDB" id="X1FWD7"/>
<sequence>GFYDNLGVVGEQPHLLRQKTWQQDPGFVYSPIEWLDHKPGSDRRHSQLTHATCRYGTPLLMRWEGLDRRAAYHINVVYRGPFGPQFTCKTDDGHLIHASRGNTDSTPVSYSIPQAATSDGVLGLQWQLTNQVRGVSVTEIWLIKQQD</sequence>
<evidence type="ECO:0000313" key="1">
    <source>
        <dbReference type="EMBL" id="GAH36875.1"/>
    </source>
</evidence>
<gene>
    <name evidence="1" type="ORF">S03H2_20411</name>
</gene>
<organism evidence="1">
    <name type="scientific">marine sediment metagenome</name>
    <dbReference type="NCBI Taxonomy" id="412755"/>
    <lineage>
        <taxon>unclassified sequences</taxon>
        <taxon>metagenomes</taxon>
        <taxon>ecological metagenomes</taxon>
    </lineage>
</organism>
<feature type="non-terminal residue" evidence="1">
    <location>
        <position position="1"/>
    </location>
</feature>
<accession>X1FWD7</accession>
<reference evidence="1" key="1">
    <citation type="journal article" date="2014" name="Front. Microbiol.">
        <title>High frequency of phylogenetically diverse reductive dehalogenase-homologous genes in deep subseafloor sedimentary metagenomes.</title>
        <authorList>
            <person name="Kawai M."/>
            <person name="Futagami T."/>
            <person name="Toyoda A."/>
            <person name="Takaki Y."/>
            <person name="Nishi S."/>
            <person name="Hori S."/>
            <person name="Arai W."/>
            <person name="Tsubouchi T."/>
            <person name="Morono Y."/>
            <person name="Uchiyama I."/>
            <person name="Ito T."/>
            <person name="Fujiyama A."/>
            <person name="Inagaki F."/>
            <person name="Takami H."/>
        </authorList>
    </citation>
    <scope>NUCLEOTIDE SEQUENCE</scope>
    <source>
        <strain evidence="1">Expedition CK06-06</strain>
    </source>
</reference>
<comment type="caution">
    <text evidence="1">The sequence shown here is derived from an EMBL/GenBank/DDBJ whole genome shotgun (WGS) entry which is preliminary data.</text>
</comment>